<organism evidence="2 3">
    <name type="scientific">Trinickia terrae</name>
    <dbReference type="NCBI Taxonomy" id="2571161"/>
    <lineage>
        <taxon>Bacteria</taxon>
        <taxon>Pseudomonadati</taxon>
        <taxon>Pseudomonadota</taxon>
        <taxon>Betaproteobacteria</taxon>
        <taxon>Burkholderiales</taxon>
        <taxon>Burkholderiaceae</taxon>
        <taxon>Trinickia</taxon>
    </lineage>
</organism>
<dbReference type="SUPFAM" id="SSF88723">
    <property type="entry name" value="PIN domain-like"/>
    <property type="match status" value="1"/>
</dbReference>
<dbReference type="InterPro" id="IPR002716">
    <property type="entry name" value="PIN_dom"/>
</dbReference>
<dbReference type="Proteomes" id="UP000305539">
    <property type="component" value="Unassembled WGS sequence"/>
</dbReference>
<name>A0A4U1HJ58_9BURK</name>
<dbReference type="AlphaFoldDB" id="A0A4U1HJ58"/>
<dbReference type="PANTHER" id="PTHR34610:SF3">
    <property type="entry name" value="SSL7007 PROTEIN"/>
    <property type="match status" value="1"/>
</dbReference>
<dbReference type="Pfam" id="PF13470">
    <property type="entry name" value="PIN_3"/>
    <property type="match status" value="1"/>
</dbReference>
<feature type="domain" description="PIN" evidence="1">
    <location>
        <begin position="12"/>
        <end position="126"/>
    </location>
</feature>
<dbReference type="RefSeq" id="WP_136898752.1">
    <property type="nucleotide sequence ID" value="NZ_SWJE01000022.1"/>
</dbReference>
<dbReference type="InterPro" id="IPR029060">
    <property type="entry name" value="PIN-like_dom_sf"/>
</dbReference>
<keyword evidence="3" id="KW-1185">Reference proteome</keyword>
<dbReference type="OrthoDB" id="9802272at2"/>
<gene>
    <name evidence="2" type="ORF">FAZ69_30140</name>
</gene>
<accession>A0A4U1HJ58</accession>
<protein>
    <submittedName>
        <fullName evidence="2">Putative toxin-antitoxin system toxin component, PIN family</fullName>
    </submittedName>
</protein>
<proteinExistence type="predicted"/>
<dbReference type="InterPro" id="IPR002850">
    <property type="entry name" value="PIN_toxin-like"/>
</dbReference>
<dbReference type="PANTHER" id="PTHR34610">
    <property type="entry name" value="SSL7007 PROTEIN"/>
    <property type="match status" value="1"/>
</dbReference>
<dbReference type="NCBIfam" id="TIGR00305">
    <property type="entry name" value="putative toxin-antitoxin system toxin component, PIN family"/>
    <property type="match status" value="1"/>
</dbReference>
<reference evidence="2 3" key="1">
    <citation type="submission" date="2019-04" db="EMBL/GenBank/DDBJ databases">
        <title>Trinickia sp. 7GSK02, isolated from subtropical forest soil.</title>
        <authorList>
            <person name="Gao Z.-H."/>
            <person name="Qiu L.-H."/>
        </authorList>
    </citation>
    <scope>NUCLEOTIDE SEQUENCE [LARGE SCALE GENOMIC DNA]</scope>
    <source>
        <strain evidence="2 3">7GSK02</strain>
    </source>
</reference>
<evidence type="ECO:0000313" key="3">
    <source>
        <dbReference type="Proteomes" id="UP000305539"/>
    </source>
</evidence>
<evidence type="ECO:0000313" key="2">
    <source>
        <dbReference type="EMBL" id="TKC80073.1"/>
    </source>
</evidence>
<sequence>MPSSHASLGAPRVVLDSNVWIDILVFDDPDTRPIRTALEASALHALIDARCHAELARVLDYPQFIARNVDKAAALAAVERLAEFVVPDSPAENARPLPQCKDRDDQKFLELAYAARADWLVSKDRAVLKLARRIARDFGFRIAQPAPFVAACELDTTAAPEPV</sequence>
<evidence type="ECO:0000259" key="1">
    <source>
        <dbReference type="Pfam" id="PF13470"/>
    </source>
</evidence>
<comment type="caution">
    <text evidence="2">The sequence shown here is derived from an EMBL/GenBank/DDBJ whole genome shotgun (WGS) entry which is preliminary data.</text>
</comment>
<dbReference type="EMBL" id="SWJE01000022">
    <property type="protein sequence ID" value="TKC80073.1"/>
    <property type="molecule type" value="Genomic_DNA"/>
</dbReference>